<organism evidence="1 2">
    <name type="scientific">Cercospora beticola</name>
    <name type="common">Sugarbeet leaf spot fungus</name>
    <dbReference type="NCBI Taxonomy" id="122368"/>
    <lineage>
        <taxon>Eukaryota</taxon>
        <taxon>Fungi</taxon>
        <taxon>Dikarya</taxon>
        <taxon>Ascomycota</taxon>
        <taxon>Pezizomycotina</taxon>
        <taxon>Dothideomycetes</taxon>
        <taxon>Dothideomycetidae</taxon>
        <taxon>Mycosphaerellales</taxon>
        <taxon>Mycosphaerellaceae</taxon>
        <taxon>Cercospora</taxon>
    </lineage>
</organism>
<evidence type="ECO:0000313" key="1">
    <source>
        <dbReference type="EMBL" id="PIA99649.1"/>
    </source>
</evidence>
<reference evidence="1 2" key="1">
    <citation type="submission" date="2015-10" db="EMBL/GenBank/DDBJ databases">
        <title>The cercosporin biosynthetic gene cluster was horizontally transferred to several fungal lineages and shown to be expanded in Cercospora beticola based on microsynteny with recipient genomes.</title>
        <authorList>
            <person name="De Jonge R."/>
            <person name="Ebert M.K."/>
            <person name="Suttle J.C."/>
            <person name="Jurick Ii W.M."/>
            <person name="Secor G.A."/>
            <person name="Thomma B.P."/>
            <person name="Van De Peer Y."/>
            <person name="Bolton M.D."/>
        </authorList>
    </citation>
    <scope>NUCLEOTIDE SEQUENCE [LARGE SCALE GENOMIC DNA]</scope>
    <source>
        <strain evidence="1 2">09-40</strain>
    </source>
</reference>
<accession>A0A2G5I4B2</accession>
<evidence type="ECO:0000313" key="2">
    <source>
        <dbReference type="Proteomes" id="UP000230605"/>
    </source>
</evidence>
<dbReference type="Proteomes" id="UP000230605">
    <property type="component" value="Chromosome 3"/>
</dbReference>
<comment type="caution">
    <text evidence="1">The sequence shown here is derived from an EMBL/GenBank/DDBJ whole genome shotgun (WGS) entry which is preliminary data.</text>
</comment>
<name>A0A2G5I4B2_CERBT</name>
<sequence>MSTAPKCILLQQVPLEIRLRIYEFVLAQDEAIQLTYSEASHKLIRTRPLPLGPLTCLNLLLVCHRIRFEAAQVFTSINKLKLIVPLLGQYLKLVQGQGVCDESLVPALDVLTTWLRWSADRSTRVEIQLGCWFTWWERSTADVVASAMKKLLTAVKSGNAKVTVAMSVNWTATPGIHGCFDVELPLWNLAEGRRRIDERIDRQREQIHTLVHQFCLRENISTCQKKFDHLFHCLDEFQTRDESLGLN</sequence>
<dbReference type="OrthoDB" id="3640058at2759"/>
<proteinExistence type="predicted"/>
<dbReference type="EMBL" id="LKMD01000101">
    <property type="protein sequence ID" value="PIA99649.1"/>
    <property type="molecule type" value="Genomic_DNA"/>
</dbReference>
<protein>
    <submittedName>
        <fullName evidence="1">Uncharacterized protein</fullName>
    </submittedName>
</protein>
<gene>
    <name evidence="1" type="ORF">CB0940_02781</name>
</gene>
<dbReference type="AlphaFoldDB" id="A0A2G5I4B2"/>